<feature type="transmembrane region" description="Helical" evidence="10">
    <location>
        <begin position="51"/>
        <end position="78"/>
    </location>
</feature>
<dbReference type="Proteomes" id="UP001209878">
    <property type="component" value="Unassembled WGS sequence"/>
</dbReference>
<dbReference type="InterPro" id="IPR017452">
    <property type="entry name" value="GPCR_Rhodpsn_7TM"/>
</dbReference>
<keyword evidence="2" id="KW-1003">Cell membrane</keyword>
<comment type="subcellular location">
    <subcellularLocation>
        <location evidence="1">Cell membrane</location>
        <topology evidence="1">Multi-pass membrane protein</topology>
    </subcellularLocation>
</comment>
<dbReference type="PROSITE" id="PS50262">
    <property type="entry name" value="G_PROTEIN_RECEP_F1_2"/>
    <property type="match status" value="1"/>
</dbReference>
<feature type="transmembrane region" description="Helical" evidence="10">
    <location>
        <begin position="99"/>
        <end position="120"/>
    </location>
</feature>
<dbReference type="PRINTS" id="PR00237">
    <property type="entry name" value="GPCRRHODOPSN"/>
</dbReference>
<dbReference type="InterPro" id="IPR000276">
    <property type="entry name" value="GPCR_Rhodpsn"/>
</dbReference>
<protein>
    <recommendedName>
        <fullName evidence="11">G-protein coupled receptors family 1 profile domain-containing protein</fullName>
    </recommendedName>
</protein>
<organism evidence="12 13">
    <name type="scientific">Ridgeia piscesae</name>
    <name type="common">Tubeworm</name>
    <dbReference type="NCBI Taxonomy" id="27915"/>
    <lineage>
        <taxon>Eukaryota</taxon>
        <taxon>Metazoa</taxon>
        <taxon>Spiralia</taxon>
        <taxon>Lophotrochozoa</taxon>
        <taxon>Annelida</taxon>
        <taxon>Polychaeta</taxon>
        <taxon>Sedentaria</taxon>
        <taxon>Canalipalpata</taxon>
        <taxon>Sabellida</taxon>
        <taxon>Siboglinidae</taxon>
        <taxon>Ridgeia</taxon>
    </lineage>
</organism>
<dbReference type="GO" id="GO:0005886">
    <property type="term" value="C:plasma membrane"/>
    <property type="evidence" value="ECO:0007669"/>
    <property type="project" value="UniProtKB-SubCell"/>
</dbReference>
<dbReference type="InterPro" id="IPR002002">
    <property type="entry name" value="Octopmn_rcpt"/>
</dbReference>
<evidence type="ECO:0000256" key="7">
    <source>
        <dbReference type="ARBA" id="ARBA00023157"/>
    </source>
</evidence>
<feature type="transmembrane region" description="Helical" evidence="10">
    <location>
        <begin position="479"/>
        <end position="498"/>
    </location>
</feature>
<gene>
    <name evidence="12" type="ORF">NP493_526g01014</name>
</gene>
<feature type="transmembrane region" description="Helical" evidence="10">
    <location>
        <begin position="169"/>
        <end position="189"/>
    </location>
</feature>
<keyword evidence="3 10" id="KW-0812">Transmembrane</keyword>
<comment type="caution">
    <text evidence="12">The sequence shown here is derived from an EMBL/GenBank/DDBJ whole genome shotgun (WGS) entry which is preliminary data.</text>
</comment>
<evidence type="ECO:0000256" key="5">
    <source>
        <dbReference type="ARBA" id="ARBA00023040"/>
    </source>
</evidence>
<dbReference type="SUPFAM" id="SSF81321">
    <property type="entry name" value="Family A G protein-coupled receptor-like"/>
    <property type="match status" value="1"/>
</dbReference>
<keyword evidence="7" id="KW-1015">Disulfide bond</keyword>
<keyword evidence="13" id="KW-1185">Reference proteome</keyword>
<evidence type="ECO:0000256" key="3">
    <source>
        <dbReference type="ARBA" id="ARBA00022692"/>
    </source>
</evidence>
<sequence length="529" mass="59622">MATTSALTEGHTGEYLTSTNLSLLLVNASRHHNETMTPQEPVLSLNYNLPVMVIVAVLLLTIVVATIFGNFLVGLALFKYRSLRTISNYLIGNLALSDFLLATTILPLSSVNECLGYWVFGSAMCYFWLSIDVLYCTASIWNLCIIAFDRFTATLYPIWYHEKRSSKQAAIYICCVWVIAIAICLPPLVGWNDLSQTYVYDNVTNVHYCVLYQSPAYVMYSASGSFYIPFFITVVLYVRIFSVLDRRMKQMRQKAKQRVVVNSVVNQTKTNNLEKPELPVAMTMITANNELVNMEETSSKSLFGSDSVSVENQSGVTENEKSLLELKNYNASYMSSSDTETVSCVTKNGVQPQQTDGSTVSTVITNPDHLYDAKTMQVKPVAGETQCATSDSVNETQHKENGRKSFAGILQSVNPFKVHKTKQLSMMRRRRLDQREVRATIRMAVIIACFCGCWLGFFIIYVLNGWVSGLVISHQLDAFFFWLGYSNSAMNPVLYAIFNDDFRKAFQKILGCYRRRSHNAGGYGNNRRH</sequence>
<feature type="transmembrane region" description="Helical" evidence="10">
    <location>
        <begin position="439"/>
        <end position="467"/>
    </location>
</feature>
<evidence type="ECO:0000256" key="8">
    <source>
        <dbReference type="ARBA" id="ARBA00023170"/>
    </source>
</evidence>
<name>A0AAD9KY25_RIDPI</name>
<dbReference type="GO" id="GO:0045202">
    <property type="term" value="C:synapse"/>
    <property type="evidence" value="ECO:0007669"/>
    <property type="project" value="GOC"/>
</dbReference>
<evidence type="ECO:0000256" key="2">
    <source>
        <dbReference type="ARBA" id="ARBA00022475"/>
    </source>
</evidence>
<keyword evidence="5" id="KW-0297">G-protein coupled receptor</keyword>
<dbReference type="GO" id="GO:0001591">
    <property type="term" value="F:dopamine neurotransmitter receptor activity, coupled via Gi/Go"/>
    <property type="evidence" value="ECO:0007669"/>
    <property type="project" value="TreeGrafter"/>
</dbReference>
<reference evidence="12" key="1">
    <citation type="journal article" date="2023" name="Mol. Biol. Evol.">
        <title>Third-Generation Sequencing Reveals the Adaptive Role of the Epigenome in Three Deep-Sea Polychaetes.</title>
        <authorList>
            <person name="Perez M."/>
            <person name="Aroh O."/>
            <person name="Sun Y."/>
            <person name="Lan Y."/>
            <person name="Juniper S.K."/>
            <person name="Young C.R."/>
            <person name="Angers B."/>
            <person name="Qian P.Y."/>
        </authorList>
    </citation>
    <scope>NUCLEOTIDE SEQUENCE</scope>
    <source>
        <strain evidence="12">R07B-5</strain>
    </source>
</reference>
<dbReference type="PRINTS" id="PR00664">
    <property type="entry name" value="OCTOPAMINER"/>
</dbReference>
<dbReference type="EMBL" id="JAODUO010000524">
    <property type="protein sequence ID" value="KAK2178918.1"/>
    <property type="molecule type" value="Genomic_DNA"/>
</dbReference>
<keyword evidence="4 10" id="KW-1133">Transmembrane helix</keyword>
<keyword evidence="9" id="KW-0807">Transducer</keyword>
<evidence type="ECO:0000256" key="6">
    <source>
        <dbReference type="ARBA" id="ARBA00023136"/>
    </source>
</evidence>
<dbReference type="PANTHER" id="PTHR24248">
    <property type="entry name" value="ADRENERGIC RECEPTOR-RELATED G-PROTEIN COUPLED RECEPTOR"/>
    <property type="match status" value="1"/>
</dbReference>
<feature type="domain" description="G-protein coupled receptors family 1 profile" evidence="11">
    <location>
        <begin position="69"/>
        <end position="495"/>
    </location>
</feature>
<evidence type="ECO:0000256" key="4">
    <source>
        <dbReference type="ARBA" id="ARBA00022989"/>
    </source>
</evidence>
<accession>A0AAD9KY25</accession>
<feature type="transmembrane region" description="Helical" evidence="10">
    <location>
        <begin position="126"/>
        <end position="148"/>
    </location>
</feature>
<dbReference type="Gene3D" id="1.20.1070.10">
    <property type="entry name" value="Rhodopsin 7-helix transmembrane proteins"/>
    <property type="match status" value="2"/>
</dbReference>
<evidence type="ECO:0000313" key="13">
    <source>
        <dbReference type="Proteomes" id="UP001209878"/>
    </source>
</evidence>
<feature type="transmembrane region" description="Helical" evidence="10">
    <location>
        <begin position="226"/>
        <end position="244"/>
    </location>
</feature>
<dbReference type="SMART" id="SM01381">
    <property type="entry name" value="7TM_GPCR_Srsx"/>
    <property type="match status" value="1"/>
</dbReference>
<evidence type="ECO:0000256" key="10">
    <source>
        <dbReference type="SAM" id="Phobius"/>
    </source>
</evidence>
<evidence type="ECO:0000259" key="11">
    <source>
        <dbReference type="PROSITE" id="PS50262"/>
    </source>
</evidence>
<evidence type="ECO:0000313" key="12">
    <source>
        <dbReference type="EMBL" id="KAK2178918.1"/>
    </source>
</evidence>
<dbReference type="Pfam" id="PF00001">
    <property type="entry name" value="7tm_1"/>
    <property type="match status" value="1"/>
</dbReference>
<keyword evidence="6 10" id="KW-0472">Membrane</keyword>
<proteinExistence type="predicted"/>
<evidence type="ECO:0000256" key="9">
    <source>
        <dbReference type="ARBA" id="ARBA00023224"/>
    </source>
</evidence>
<dbReference type="GO" id="GO:0004989">
    <property type="term" value="F:octopamine receptor activity"/>
    <property type="evidence" value="ECO:0007669"/>
    <property type="project" value="InterPro"/>
</dbReference>
<dbReference type="CDD" id="cd14967">
    <property type="entry name" value="7tmA_amine_R-like"/>
    <property type="match status" value="1"/>
</dbReference>
<dbReference type="PANTHER" id="PTHR24248:SF125">
    <property type="entry name" value="DOPAMINE D2-LIKE RECEPTOR"/>
    <property type="match status" value="1"/>
</dbReference>
<dbReference type="AlphaFoldDB" id="A0AAD9KY25"/>
<evidence type="ECO:0000256" key="1">
    <source>
        <dbReference type="ARBA" id="ARBA00004651"/>
    </source>
</evidence>
<keyword evidence="8" id="KW-0675">Receptor</keyword>